<evidence type="ECO:0000259" key="3">
    <source>
        <dbReference type="Pfam" id="PF00588"/>
    </source>
</evidence>
<dbReference type="InterPro" id="IPR029028">
    <property type="entry name" value="Alpha/beta_knot_MTases"/>
</dbReference>
<keyword evidence="1 4" id="KW-0489">Methyltransferase</keyword>
<dbReference type="Proteomes" id="UP000290572">
    <property type="component" value="Unassembled WGS sequence"/>
</dbReference>
<dbReference type="AlphaFoldDB" id="A0A498LC12"/>
<dbReference type="EMBL" id="QBIY01013388">
    <property type="protein sequence ID" value="RXN05849.1"/>
    <property type="molecule type" value="Genomic_DNA"/>
</dbReference>
<comment type="caution">
    <text evidence="4">The sequence shown here is derived from an EMBL/GenBank/DDBJ whole genome shotgun (WGS) entry which is preliminary data.</text>
</comment>
<dbReference type="Gene3D" id="3.30.1330.30">
    <property type="match status" value="1"/>
</dbReference>
<dbReference type="InterPro" id="IPR051259">
    <property type="entry name" value="rRNA_Methyltransferase"/>
</dbReference>
<dbReference type="GO" id="GO:0032259">
    <property type="term" value="P:methylation"/>
    <property type="evidence" value="ECO:0007669"/>
    <property type="project" value="UniProtKB-KW"/>
</dbReference>
<organism evidence="4 6">
    <name type="scientific">Labeo rohita</name>
    <name type="common">Indian major carp</name>
    <name type="synonym">Cyprinus rohita</name>
    <dbReference type="NCBI Taxonomy" id="84645"/>
    <lineage>
        <taxon>Eukaryota</taxon>
        <taxon>Metazoa</taxon>
        <taxon>Chordata</taxon>
        <taxon>Craniata</taxon>
        <taxon>Vertebrata</taxon>
        <taxon>Euteleostomi</taxon>
        <taxon>Actinopterygii</taxon>
        <taxon>Neopterygii</taxon>
        <taxon>Teleostei</taxon>
        <taxon>Ostariophysi</taxon>
        <taxon>Cypriniformes</taxon>
        <taxon>Cyprinidae</taxon>
        <taxon>Labeoninae</taxon>
        <taxon>Labeonini</taxon>
        <taxon>Labeo</taxon>
    </lineage>
</organism>
<dbReference type="CDD" id="cd18106">
    <property type="entry name" value="SpoU-like_RNMTL1"/>
    <property type="match status" value="1"/>
</dbReference>
<dbReference type="InterPro" id="IPR029064">
    <property type="entry name" value="Ribosomal_eL30-like_sf"/>
</dbReference>
<dbReference type="Pfam" id="PF00588">
    <property type="entry name" value="SpoU_methylase"/>
    <property type="match status" value="2"/>
</dbReference>
<protein>
    <submittedName>
        <fullName evidence="4">rRNA methyltransferase mitochondrial-like protein</fullName>
    </submittedName>
</protein>
<dbReference type="Gene3D" id="3.40.1280.10">
    <property type="match status" value="1"/>
</dbReference>
<reference evidence="4 6" key="1">
    <citation type="submission" date="2018-03" db="EMBL/GenBank/DDBJ databases">
        <title>Draft genome sequence of Rohu Carp (Labeo rohita).</title>
        <authorList>
            <person name="Das P."/>
            <person name="Kushwaha B."/>
            <person name="Joshi C.G."/>
            <person name="Kumar D."/>
            <person name="Nagpure N.S."/>
            <person name="Sahoo L."/>
            <person name="Das S.P."/>
            <person name="Bit A."/>
            <person name="Patnaik S."/>
            <person name="Meher P.K."/>
            <person name="Jayasankar P."/>
            <person name="Koringa P.G."/>
            <person name="Patel N.V."/>
            <person name="Hinsu A.T."/>
            <person name="Kumar R."/>
            <person name="Pandey M."/>
            <person name="Agarwal S."/>
            <person name="Srivastava S."/>
            <person name="Singh M."/>
            <person name="Iquebal M.A."/>
            <person name="Jaiswal S."/>
            <person name="Angadi U.B."/>
            <person name="Kumar N."/>
            <person name="Raza M."/>
            <person name="Shah T.M."/>
            <person name="Rai A."/>
            <person name="Jena J.K."/>
        </authorList>
    </citation>
    <scope>NUCLEOTIDE SEQUENCE [LARGE SCALE GENOMIC DNA]</scope>
    <source>
        <strain evidence="4">DASCIFA01</strain>
        <tissue evidence="4">Testis</tissue>
    </source>
</reference>
<name>A0A498LC12_LABRO</name>
<gene>
    <name evidence="5" type="ORF">ROHU_012551</name>
    <name evidence="4" type="ORF">ROHU_033160</name>
</gene>
<dbReference type="GO" id="GO:0006396">
    <property type="term" value="P:RNA processing"/>
    <property type="evidence" value="ECO:0007669"/>
    <property type="project" value="InterPro"/>
</dbReference>
<feature type="domain" description="tRNA/rRNA methyltransferase SpoU type" evidence="3">
    <location>
        <begin position="259"/>
        <end position="323"/>
    </location>
</feature>
<evidence type="ECO:0000313" key="6">
    <source>
        <dbReference type="Proteomes" id="UP000290572"/>
    </source>
</evidence>
<evidence type="ECO:0000313" key="5">
    <source>
        <dbReference type="EMBL" id="RXN05880.1"/>
    </source>
</evidence>
<dbReference type="PANTHER" id="PTHR43191">
    <property type="entry name" value="RRNA METHYLTRANSFERASE 3"/>
    <property type="match status" value="1"/>
</dbReference>
<dbReference type="EMBL" id="QBIY01013387">
    <property type="protein sequence ID" value="RXN05880.1"/>
    <property type="molecule type" value="Genomic_DNA"/>
</dbReference>
<evidence type="ECO:0000256" key="2">
    <source>
        <dbReference type="ARBA" id="ARBA00022679"/>
    </source>
</evidence>
<dbReference type="SUPFAM" id="SSF55315">
    <property type="entry name" value="L30e-like"/>
    <property type="match status" value="1"/>
</dbReference>
<dbReference type="InterPro" id="IPR001537">
    <property type="entry name" value="SpoU_MeTrfase"/>
</dbReference>
<evidence type="ECO:0000256" key="1">
    <source>
        <dbReference type="ARBA" id="ARBA00022603"/>
    </source>
</evidence>
<accession>A0A498LC12</accession>
<dbReference type="PANTHER" id="PTHR43191:SF2">
    <property type="entry name" value="RRNA METHYLTRANSFERASE 3, MITOCHONDRIAL"/>
    <property type="match status" value="1"/>
</dbReference>
<dbReference type="GO" id="GO:0003723">
    <property type="term" value="F:RNA binding"/>
    <property type="evidence" value="ECO:0007669"/>
    <property type="project" value="InterPro"/>
</dbReference>
<dbReference type="SUPFAM" id="SSF75217">
    <property type="entry name" value="alpha/beta knot"/>
    <property type="match status" value="1"/>
</dbReference>
<keyword evidence="2 4" id="KW-0808">Transferase</keyword>
<proteinExistence type="predicted"/>
<dbReference type="GO" id="GO:0008173">
    <property type="term" value="F:RNA methyltransferase activity"/>
    <property type="evidence" value="ECO:0007669"/>
    <property type="project" value="InterPro"/>
</dbReference>
<keyword evidence="6" id="KW-1185">Reference proteome</keyword>
<sequence length="343" mass="38065">MTPEAVATSRIQFSSHSYLRKRRLVNIARSKKLREQQGKVVLEGKHLIRSALDAGAIAQTVYFSSVDALRELPLDKLRRTSTVKVRMEDTKFWSDLDISKNIIAIFKRPVASNLTFCEEKYGKPVPLTLICDNVRDPGNLGAVLRSAAAAGCHSVLLTKGCVDVWEPKVLRAAMGAHFRLPVIPSLTWSDISSHLPKTATVHVADNCSTTITEDDNTAIPQKQKKPSDYGWVRGHQYPRKVQYEDGDLCGFEDYDSGKSLETQYYYNDWVARHTGLVIGGETHGLSREALQLAERTGGRRLLIPMVHGVDSLNSAMAASILLFEGRKQLLSLAEKKLSETTAS</sequence>
<evidence type="ECO:0000313" key="4">
    <source>
        <dbReference type="EMBL" id="RXN05849.1"/>
    </source>
</evidence>
<feature type="domain" description="tRNA/rRNA methyltransferase SpoU type" evidence="3">
    <location>
        <begin position="127"/>
        <end position="212"/>
    </location>
</feature>
<dbReference type="STRING" id="84645.A0A498LC12"/>
<dbReference type="InterPro" id="IPR029026">
    <property type="entry name" value="tRNA_m1G_MTases_N"/>
</dbReference>